<dbReference type="AlphaFoldDB" id="A0A2G3A3X0"/>
<feature type="signal peptide" evidence="1">
    <location>
        <begin position="1"/>
        <end position="18"/>
    </location>
</feature>
<reference evidence="2 3" key="1">
    <citation type="journal article" date="2014" name="Nat. Genet.">
        <title>Genome sequence of the hot pepper provides insights into the evolution of pungency in Capsicum species.</title>
        <authorList>
            <person name="Kim S."/>
            <person name="Park M."/>
            <person name="Yeom S.I."/>
            <person name="Kim Y.M."/>
            <person name="Lee J.M."/>
            <person name="Lee H.A."/>
            <person name="Seo E."/>
            <person name="Choi J."/>
            <person name="Cheong K."/>
            <person name="Kim K.T."/>
            <person name="Jung K."/>
            <person name="Lee G.W."/>
            <person name="Oh S.K."/>
            <person name="Bae C."/>
            <person name="Kim S.B."/>
            <person name="Lee H.Y."/>
            <person name="Kim S.Y."/>
            <person name="Kim M.S."/>
            <person name="Kang B.C."/>
            <person name="Jo Y.D."/>
            <person name="Yang H.B."/>
            <person name="Jeong H.J."/>
            <person name="Kang W.H."/>
            <person name="Kwon J.K."/>
            <person name="Shin C."/>
            <person name="Lim J.Y."/>
            <person name="Park J.H."/>
            <person name="Huh J.H."/>
            <person name="Kim J.S."/>
            <person name="Kim B.D."/>
            <person name="Cohen O."/>
            <person name="Paran I."/>
            <person name="Suh M.C."/>
            <person name="Lee S.B."/>
            <person name="Kim Y.K."/>
            <person name="Shin Y."/>
            <person name="Noh S.J."/>
            <person name="Park J."/>
            <person name="Seo Y.S."/>
            <person name="Kwon S.Y."/>
            <person name="Kim H.A."/>
            <person name="Park J.M."/>
            <person name="Kim H.J."/>
            <person name="Choi S.B."/>
            <person name="Bosland P.W."/>
            <person name="Reeves G."/>
            <person name="Jo S.H."/>
            <person name="Lee B.W."/>
            <person name="Cho H.T."/>
            <person name="Choi H.S."/>
            <person name="Lee M.S."/>
            <person name="Yu Y."/>
            <person name="Do Choi Y."/>
            <person name="Park B.S."/>
            <person name="van Deynze A."/>
            <person name="Ashrafi H."/>
            <person name="Hill T."/>
            <person name="Kim W.T."/>
            <person name="Pai H.S."/>
            <person name="Ahn H.K."/>
            <person name="Yeam I."/>
            <person name="Giovannoni J.J."/>
            <person name="Rose J.K."/>
            <person name="Sorensen I."/>
            <person name="Lee S.J."/>
            <person name="Kim R.W."/>
            <person name="Choi I.Y."/>
            <person name="Choi B.S."/>
            <person name="Lim J.S."/>
            <person name="Lee Y.H."/>
            <person name="Choi D."/>
        </authorList>
    </citation>
    <scope>NUCLEOTIDE SEQUENCE [LARGE SCALE GENOMIC DNA]</scope>
    <source>
        <strain evidence="3">cv. CM334</strain>
    </source>
</reference>
<feature type="chain" id="PRO_5013626213" description="Acid phosphatase 1-like" evidence="1">
    <location>
        <begin position="19"/>
        <end position="215"/>
    </location>
</feature>
<dbReference type="Pfam" id="PF03767">
    <property type="entry name" value="Acid_phosphat_B"/>
    <property type="match status" value="1"/>
</dbReference>
<evidence type="ECO:0008006" key="4">
    <source>
        <dbReference type="Google" id="ProtNLM"/>
    </source>
</evidence>
<organism evidence="2 3">
    <name type="scientific">Capsicum annuum</name>
    <name type="common">Capsicum pepper</name>
    <dbReference type="NCBI Taxonomy" id="4072"/>
    <lineage>
        <taxon>Eukaryota</taxon>
        <taxon>Viridiplantae</taxon>
        <taxon>Streptophyta</taxon>
        <taxon>Embryophyta</taxon>
        <taxon>Tracheophyta</taxon>
        <taxon>Spermatophyta</taxon>
        <taxon>Magnoliopsida</taxon>
        <taxon>eudicotyledons</taxon>
        <taxon>Gunneridae</taxon>
        <taxon>Pentapetalae</taxon>
        <taxon>asterids</taxon>
        <taxon>lamiids</taxon>
        <taxon>Solanales</taxon>
        <taxon>Solanaceae</taxon>
        <taxon>Solanoideae</taxon>
        <taxon>Capsiceae</taxon>
        <taxon>Capsicum</taxon>
    </lineage>
</organism>
<proteinExistence type="predicted"/>
<keyword evidence="3" id="KW-1185">Reference proteome</keyword>
<evidence type="ECO:0000313" key="3">
    <source>
        <dbReference type="Proteomes" id="UP000222542"/>
    </source>
</evidence>
<keyword evidence="1" id="KW-0732">Signal</keyword>
<evidence type="ECO:0000313" key="2">
    <source>
        <dbReference type="EMBL" id="PHT88932.1"/>
    </source>
</evidence>
<reference evidence="2 3" key="2">
    <citation type="journal article" date="2017" name="Genome Biol.">
        <title>New reference genome sequences of hot pepper reveal the massive evolution of plant disease-resistance genes by retroduplication.</title>
        <authorList>
            <person name="Kim S."/>
            <person name="Park J."/>
            <person name="Yeom S.I."/>
            <person name="Kim Y.M."/>
            <person name="Seo E."/>
            <person name="Kim K.T."/>
            <person name="Kim M.S."/>
            <person name="Lee J.M."/>
            <person name="Cheong K."/>
            <person name="Shin H.S."/>
            <person name="Kim S.B."/>
            <person name="Han K."/>
            <person name="Lee J."/>
            <person name="Park M."/>
            <person name="Lee H.A."/>
            <person name="Lee H.Y."/>
            <person name="Lee Y."/>
            <person name="Oh S."/>
            <person name="Lee J.H."/>
            <person name="Choi E."/>
            <person name="Choi E."/>
            <person name="Lee S.E."/>
            <person name="Jeon J."/>
            <person name="Kim H."/>
            <person name="Choi G."/>
            <person name="Song H."/>
            <person name="Lee J."/>
            <person name="Lee S.C."/>
            <person name="Kwon J.K."/>
            <person name="Lee H.Y."/>
            <person name="Koo N."/>
            <person name="Hong Y."/>
            <person name="Kim R.W."/>
            <person name="Kang W.H."/>
            <person name="Huh J.H."/>
            <person name="Kang B.C."/>
            <person name="Yang T.J."/>
            <person name="Lee Y.H."/>
            <person name="Bennetzen J.L."/>
            <person name="Choi D."/>
        </authorList>
    </citation>
    <scope>NUCLEOTIDE SEQUENCE [LARGE SCALE GENOMIC DNA]</scope>
    <source>
        <strain evidence="3">cv. CM334</strain>
    </source>
</reference>
<dbReference type="Proteomes" id="UP000222542">
    <property type="component" value="Unassembled WGS sequence"/>
</dbReference>
<protein>
    <recommendedName>
        <fullName evidence="4">Acid phosphatase 1-like</fullName>
    </recommendedName>
</protein>
<dbReference type="Gramene" id="PHT88932">
    <property type="protein sequence ID" value="PHT88932"/>
    <property type="gene ID" value="T459_11038"/>
</dbReference>
<dbReference type="GO" id="GO:0003993">
    <property type="term" value="F:acid phosphatase activity"/>
    <property type="evidence" value="ECO:0000318"/>
    <property type="project" value="GO_Central"/>
</dbReference>
<comment type="caution">
    <text evidence="2">The sequence shown here is derived from an EMBL/GenBank/DDBJ whole genome shotgun (WGS) entry which is preliminary data.</text>
</comment>
<evidence type="ECO:0000256" key="1">
    <source>
        <dbReference type="SAM" id="SignalP"/>
    </source>
</evidence>
<dbReference type="PANTHER" id="PTHR31284">
    <property type="entry name" value="ACID PHOSPHATASE-LIKE PROTEIN"/>
    <property type="match status" value="1"/>
</dbReference>
<name>A0A2G3A3X0_CAPAN</name>
<gene>
    <name evidence="2" type="ORF">T459_11038</name>
</gene>
<accession>A0A2G3A3X0</accession>
<dbReference type="InterPro" id="IPR023214">
    <property type="entry name" value="HAD_sf"/>
</dbReference>
<dbReference type="EMBL" id="AYRZ02000003">
    <property type="protein sequence ID" value="PHT88932.1"/>
    <property type="molecule type" value="Genomic_DNA"/>
</dbReference>
<dbReference type="InterPro" id="IPR005519">
    <property type="entry name" value="Acid_phosphat_B-like"/>
</dbReference>
<dbReference type="STRING" id="4072.A0A2G3A3X0"/>
<dbReference type="Gene3D" id="3.40.50.1000">
    <property type="entry name" value="HAD superfamily/HAD-like"/>
    <property type="match status" value="1"/>
</dbReference>
<dbReference type="PANTHER" id="PTHR31284:SF43">
    <property type="entry name" value="ACID PHOSPHATASE 1-LIKE"/>
    <property type="match status" value="1"/>
</dbReference>
<sequence length="215" mass="24108">MKVMILLLLLLIAIGAEATSSDVAAAPNQVNYLCWHLLVETNNIRDWDTVPPQCKCYVSKYMTGQQYRDYCNAVVDAAIKYAKTLNVSKDGKDLWVFNVDETTLSNVPYYFRPTVGFGRAPGLATASPCSSGGLLELLFLHFYPVLQAGSWTYNFFTLFLRRAPRLATSSPCSSGGLLDFQFFRPVLQAGSWTYSFFTLFFRQAPGLKENSETEK</sequence>